<dbReference type="GO" id="GO:0008146">
    <property type="term" value="F:sulfotransferase activity"/>
    <property type="evidence" value="ECO:0007669"/>
    <property type="project" value="InterPro"/>
</dbReference>
<reference evidence="4" key="1">
    <citation type="submission" date="2022-01" db="EMBL/GenBank/DDBJ databases">
        <authorList>
            <person name="King R."/>
        </authorList>
    </citation>
    <scope>NUCLEOTIDE SEQUENCE</scope>
</reference>
<dbReference type="Proteomes" id="UP001153620">
    <property type="component" value="Chromosome 3"/>
</dbReference>
<reference evidence="4" key="2">
    <citation type="submission" date="2022-10" db="EMBL/GenBank/DDBJ databases">
        <authorList>
            <consortium name="ENA_rothamsted_submissions"/>
            <consortium name="culmorum"/>
            <person name="King R."/>
        </authorList>
    </citation>
    <scope>NUCLEOTIDE SEQUENCE</scope>
</reference>
<organism evidence="4 5">
    <name type="scientific">Chironomus riparius</name>
    <dbReference type="NCBI Taxonomy" id="315576"/>
    <lineage>
        <taxon>Eukaryota</taxon>
        <taxon>Metazoa</taxon>
        <taxon>Ecdysozoa</taxon>
        <taxon>Arthropoda</taxon>
        <taxon>Hexapoda</taxon>
        <taxon>Insecta</taxon>
        <taxon>Pterygota</taxon>
        <taxon>Neoptera</taxon>
        <taxon>Endopterygota</taxon>
        <taxon>Diptera</taxon>
        <taxon>Nematocera</taxon>
        <taxon>Chironomoidea</taxon>
        <taxon>Chironomidae</taxon>
        <taxon>Chironominae</taxon>
        <taxon>Chironomus</taxon>
    </lineage>
</organism>
<dbReference type="PANTHER" id="PTHR11783">
    <property type="entry name" value="SULFOTRANSFERASE SULT"/>
    <property type="match status" value="1"/>
</dbReference>
<name>A0A9N9S398_9DIPT</name>
<dbReference type="SUPFAM" id="SSF52540">
    <property type="entry name" value="P-loop containing nucleoside triphosphate hydrolases"/>
    <property type="match status" value="1"/>
</dbReference>
<gene>
    <name evidence="4" type="ORF">CHIRRI_LOCUS11485</name>
</gene>
<dbReference type="InterPro" id="IPR027417">
    <property type="entry name" value="P-loop_NTPase"/>
</dbReference>
<evidence type="ECO:0000313" key="4">
    <source>
        <dbReference type="EMBL" id="CAG9808647.1"/>
    </source>
</evidence>
<evidence type="ECO:0000313" key="5">
    <source>
        <dbReference type="Proteomes" id="UP001153620"/>
    </source>
</evidence>
<protein>
    <recommendedName>
        <fullName evidence="3">Sulfotransferase domain-containing protein</fullName>
    </recommendedName>
</protein>
<dbReference type="Pfam" id="PF00685">
    <property type="entry name" value="Sulfotransfer_1"/>
    <property type="match status" value="1"/>
</dbReference>
<evidence type="ECO:0000256" key="1">
    <source>
        <dbReference type="ARBA" id="ARBA00005771"/>
    </source>
</evidence>
<feature type="domain" description="Sulfotransferase" evidence="3">
    <location>
        <begin position="50"/>
        <end position="307"/>
    </location>
</feature>
<proteinExistence type="inferred from homology"/>
<evidence type="ECO:0000256" key="2">
    <source>
        <dbReference type="ARBA" id="ARBA00022679"/>
    </source>
</evidence>
<keyword evidence="5" id="KW-1185">Reference proteome</keyword>
<dbReference type="AlphaFoldDB" id="A0A9N9S398"/>
<keyword evidence="2" id="KW-0808">Transferase</keyword>
<accession>A0A9N9S398</accession>
<dbReference type="OrthoDB" id="205623at2759"/>
<dbReference type="EMBL" id="OU895879">
    <property type="protein sequence ID" value="CAG9808647.1"/>
    <property type="molecule type" value="Genomic_DNA"/>
</dbReference>
<dbReference type="Gene3D" id="3.40.50.300">
    <property type="entry name" value="P-loop containing nucleotide triphosphate hydrolases"/>
    <property type="match status" value="1"/>
</dbReference>
<comment type="similarity">
    <text evidence="1">Belongs to the sulfotransferase 1 family.</text>
</comment>
<evidence type="ECO:0000259" key="3">
    <source>
        <dbReference type="Pfam" id="PF00685"/>
    </source>
</evidence>
<dbReference type="InterPro" id="IPR000863">
    <property type="entry name" value="Sulfotransferase_dom"/>
</dbReference>
<sequence>MSTFEVKINTSCGYTSIKCLDEKWKNFPISNLPPKVADNLMTVKNFSVRPHDIFLCGFLRSGTTRLQELVWIIANDFDFNTQMEFDSKARIPTLETPEWSFKLREKPFANSMQELLNPRVIKSHLPVQLLPDQIWTVKPKIIFNSRDPKDNVISFYHLLNTYSSVPLYLEEFLDKFISDDLVYTPYREYISNYLNLSQFENILCLTYEDTSADLDGTIQKVAHFLGKTVSTENVKLIKNYLKFENMKEKFGKDKISGNHEHDQKIAAQSLDPNSRNNRAFFRRGIVGGFKDEMPQEYVDRIDDWYSKAGSLNQGFNLRD</sequence>